<dbReference type="Proteomes" id="UP000076967">
    <property type="component" value="Unassembled WGS sequence"/>
</dbReference>
<keyword evidence="1" id="KW-1133">Transmembrane helix</keyword>
<gene>
    <name evidence="2" type="ORF">PGLA_21145</name>
</gene>
<feature type="transmembrane region" description="Helical" evidence="1">
    <location>
        <begin position="105"/>
        <end position="132"/>
    </location>
</feature>
<feature type="transmembrane region" description="Helical" evidence="1">
    <location>
        <begin position="62"/>
        <end position="85"/>
    </location>
</feature>
<feature type="transmembrane region" description="Helical" evidence="1">
    <location>
        <begin position="231"/>
        <end position="248"/>
    </location>
</feature>
<dbReference type="AlphaFoldDB" id="A0A168F7F4"/>
<keyword evidence="1" id="KW-0472">Membrane</keyword>
<reference evidence="2 3" key="1">
    <citation type="submission" date="2016-03" db="EMBL/GenBank/DDBJ databases">
        <title>Draft genome sequence of Paenibacillus glacialis DSM 22343.</title>
        <authorList>
            <person name="Shin S.-K."/>
            <person name="Yi H."/>
        </authorList>
    </citation>
    <scope>NUCLEOTIDE SEQUENCE [LARGE SCALE GENOMIC DNA]</scope>
    <source>
        <strain evidence="2 3">DSM 22343</strain>
    </source>
</reference>
<name>A0A168F7F4_9BACL</name>
<sequence length="263" mass="29852">MNIRLFSYFIKLIIKSRMEYRGAFMIGAVGQILGYAANYLVIWLLLQNFDTINGWNWTEIAFLYSLNILTYAIGASFTYSPMVGLDQTIINGDFDKYLTKPLSPFTYYLASLFNIGYIAHIVISVFVLLWSISQVDMGWTAVKIIYLFLAVISGSFLQAAALVVIGSLSFTFLRVQYLFSILFKIKEFIAYPISIYGTLLQLILTWIIPLAMINYYPSLYLFDESILTNKLLGIVALVIGPLAFYLSYKLWMRGANKYQGAGG</sequence>
<evidence type="ECO:0000313" key="3">
    <source>
        <dbReference type="Proteomes" id="UP000076967"/>
    </source>
</evidence>
<dbReference type="PANTHER" id="PTHR36833">
    <property type="entry name" value="SLR0610 PROTEIN-RELATED"/>
    <property type="match status" value="1"/>
</dbReference>
<feature type="transmembrane region" description="Helical" evidence="1">
    <location>
        <begin position="144"/>
        <end position="168"/>
    </location>
</feature>
<organism evidence="2 3">
    <name type="scientific">Paenibacillus glacialis</name>
    <dbReference type="NCBI Taxonomy" id="494026"/>
    <lineage>
        <taxon>Bacteria</taxon>
        <taxon>Bacillati</taxon>
        <taxon>Bacillota</taxon>
        <taxon>Bacilli</taxon>
        <taxon>Bacillales</taxon>
        <taxon>Paenibacillaceae</taxon>
        <taxon>Paenibacillus</taxon>
    </lineage>
</organism>
<keyword evidence="3" id="KW-1185">Reference proteome</keyword>
<keyword evidence="1" id="KW-0812">Transmembrane</keyword>
<feature type="transmembrane region" description="Helical" evidence="1">
    <location>
        <begin position="188"/>
        <end position="211"/>
    </location>
</feature>
<feature type="transmembrane region" description="Helical" evidence="1">
    <location>
        <begin position="20"/>
        <end position="42"/>
    </location>
</feature>
<dbReference type="InterPro" id="IPR010390">
    <property type="entry name" value="ABC-2_transporter-like"/>
</dbReference>
<comment type="caution">
    <text evidence="2">The sequence shown here is derived from an EMBL/GenBank/DDBJ whole genome shotgun (WGS) entry which is preliminary data.</text>
</comment>
<proteinExistence type="predicted"/>
<accession>A0A168F7F4</accession>
<dbReference type="OrthoDB" id="9788195at2"/>
<dbReference type="EMBL" id="LVJH01000058">
    <property type="protein sequence ID" value="OAB35936.1"/>
    <property type="molecule type" value="Genomic_DNA"/>
</dbReference>
<evidence type="ECO:0008006" key="4">
    <source>
        <dbReference type="Google" id="ProtNLM"/>
    </source>
</evidence>
<dbReference type="PANTHER" id="PTHR36833:SF1">
    <property type="entry name" value="INTEGRAL MEMBRANE TRANSPORT PROTEIN"/>
    <property type="match status" value="1"/>
</dbReference>
<dbReference type="Pfam" id="PF06182">
    <property type="entry name" value="ABC2_membrane_6"/>
    <property type="match status" value="1"/>
</dbReference>
<evidence type="ECO:0000313" key="2">
    <source>
        <dbReference type="EMBL" id="OAB35936.1"/>
    </source>
</evidence>
<dbReference type="RefSeq" id="WP_068536700.1">
    <property type="nucleotide sequence ID" value="NZ_LVJH01000058.1"/>
</dbReference>
<dbReference type="STRING" id="494026.PGLA_21145"/>
<protein>
    <recommendedName>
        <fullName evidence="4">ABC transporter permease</fullName>
    </recommendedName>
</protein>
<evidence type="ECO:0000256" key="1">
    <source>
        <dbReference type="SAM" id="Phobius"/>
    </source>
</evidence>